<dbReference type="InterPro" id="IPR006016">
    <property type="entry name" value="UspA"/>
</dbReference>
<keyword evidence="7" id="KW-1185">Reference proteome</keyword>
<dbReference type="OrthoDB" id="239260at2"/>
<comment type="function">
    <text evidence="4">Required for resistance to DNA-damaging agents.</text>
</comment>
<keyword evidence="3" id="KW-0963">Cytoplasm</keyword>
<comment type="caution">
    <text evidence="6">The sequence shown here is derived from an EMBL/GenBank/DDBJ whole genome shotgun (WGS) entry which is preliminary data.</text>
</comment>
<feature type="domain" description="UspA" evidence="5">
    <location>
        <begin position="219"/>
        <end position="309"/>
    </location>
</feature>
<sequence length="318" mass="35801">MQTIKKILVDIDPDKQEQLALSKALQFAKNKPITIKLLSCLYYPSVVASNLLSVKQLKKAQAEIIKINQKKLDKLISQHSQSNVTFETEVVWYSPIYLAILKVVDNFKPDLVIKATHQHTVIARRLFTPTDWYLLKACPVPILLVKNHKWTKNTSVVAAIDPEHNLSEKSELDKSILKTGFAISSGLEMPLHALHCFDPSYWDILLEAVDKSGMWADVFSYDQQQNEPMVLEKLRNQHNVKFAEECSEYVPNSANQHIISGDIDDVLPKTLDQLKAGILVLGTTYRTGLLGSTAQRLIETVGCDLLAVKPKGFEAPFH</sequence>
<dbReference type="PANTHER" id="PTHR47892:SF1">
    <property type="entry name" value="UNIVERSAL STRESS PROTEIN E"/>
    <property type="match status" value="1"/>
</dbReference>
<dbReference type="Proteomes" id="UP000006327">
    <property type="component" value="Unassembled WGS sequence"/>
</dbReference>
<dbReference type="Gene3D" id="3.40.50.12370">
    <property type="match status" value="1"/>
</dbReference>
<evidence type="ECO:0000256" key="4">
    <source>
        <dbReference type="ARBA" id="ARBA00037131"/>
    </source>
</evidence>
<organism evidence="6 7">
    <name type="scientific">Paraglaciecola arctica BSs20135</name>
    <dbReference type="NCBI Taxonomy" id="493475"/>
    <lineage>
        <taxon>Bacteria</taxon>
        <taxon>Pseudomonadati</taxon>
        <taxon>Pseudomonadota</taxon>
        <taxon>Gammaproteobacteria</taxon>
        <taxon>Alteromonadales</taxon>
        <taxon>Alteromonadaceae</taxon>
        <taxon>Paraglaciecola</taxon>
    </lineage>
</organism>
<accession>K6XMZ7</accession>
<comment type="similarity">
    <text evidence="2">Belongs to the universal stress protein A family.</text>
</comment>
<dbReference type="RefSeq" id="WP_007625579.1">
    <property type="nucleotide sequence ID" value="NZ_BAEO01000067.1"/>
</dbReference>
<dbReference type="Pfam" id="PF00582">
    <property type="entry name" value="Usp"/>
    <property type="match status" value="2"/>
</dbReference>
<protein>
    <recommendedName>
        <fullName evidence="5">UspA domain-containing protein</fullName>
    </recommendedName>
</protein>
<dbReference type="AlphaFoldDB" id="K6XMZ7"/>
<evidence type="ECO:0000256" key="1">
    <source>
        <dbReference type="ARBA" id="ARBA00004496"/>
    </source>
</evidence>
<dbReference type="eggNOG" id="COG0589">
    <property type="taxonomic scope" value="Bacteria"/>
</dbReference>
<gene>
    <name evidence="6" type="ORF">GARC_5089</name>
</gene>
<dbReference type="GO" id="GO:0005737">
    <property type="term" value="C:cytoplasm"/>
    <property type="evidence" value="ECO:0007669"/>
    <property type="project" value="UniProtKB-SubCell"/>
</dbReference>
<dbReference type="STRING" id="493475.GARC_5089"/>
<evidence type="ECO:0000256" key="2">
    <source>
        <dbReference type="ARBA" id="ARBA00008791"/>
    </source>
</evidence>
<feature type="domain" description="UspA" evidence="5">
    <location>
        <begin position="4"/>
        <end position="146"/>
    </location>
</feature>
<evidence type="ECO:0000313" key="7">
    <source>
        <dbReference type="Proteomes" id="UP000006327"/>
    </source>
</evidence>
<dbReference type="PANTHER" id="PTHR47892">
    <property type="entry name" value="UNIVERSAL STRESS PROTEIN E"/>
    <property type="match status" value="1"/>
</dbReference>
<evidence type="ECO:0000313" key="6">
    <source>
        <dbReference type="EMBL" id="GAC22024.1"/>
    </source>
</evidence>
<dbReference type="EMBL" id="BAEO01000067">
    <property type="protein sequence ID" value="GAC22024.1"/>
    <property type="molecule type" value="Genomic_DNA"/>
</dbReference>
<proteinExistence type="inferred from homology"/>
<comment type="subcellular location">
    <subcellularLocation>
        <location evidence="1">Cytoplasm</location>
    </subcellularLocation>
</comment>
<dbReference type="SUPFAM" id="SSF52402">
    <property type="entry name" value="Adenine nucleotide alpha hydrolases-like"/>
    <property type="match status" value="2"/>
</dbReference>
<name>K6XMZ7_9ALTE</name>
<evidence type="ECO:0000259" key="5">
    <source>
        <dbReference type="Pfam" id="PF00582"/>
    </source>
</evidence>
<evidence type="ECO:0000256" key="3">
    <source>
        <dbReference type="ARBA" id="ARBA00022490"/>
    </source>
</evidence>
<reference evidence="6 7" key="1">
    <citation type="journal article" date="2017" name="Antonie Van Leeuwenhoek">
        <title>Rhizobium rhizosphaerae sp. nov., a novel species isolated from rice rhizosphere.</title>
        <authorList>
            <person name="Zhao J.J."/>
            <person name="Zhang J."/>
            <person name="Zhang R.J."/>
            <person name="Zhang C.W."/>
            <person name="Yin H.Q."/>
            <person name="Zhang X.X."/>
        </authorList>
    </citation>
    <scope>NUCLEOTIDE SEQUENCE [LARGE SCALE GENOMIC DNA]</scope>
    <source>
        <strain evidence="6 7">BSs20135</strain>
    </source>
</reference>